<proteinExistence type="inferred from homology"/>
<feature type="domain" description="CobB/CobQ-like glutamine amidotransferase" evidence="9">
    <location>
        <begin position="249"/>
        <end position="441"/>
    </location>
</feature>
<comment type="function">
    <text evidence="7">Catalyzes the ATP-dependent amidation of the two carboxylate groups at positions a and c of cobyrinate, using either L-glutamine or ammonia as the nitrogen source.</text>
</comment>
<gene>
    <name evidence="7" type="primary">cbiA</name>
    <name evidence="10" type="ORF">H6A01_06975</name>
</gene>
<feature type="active site" description="Nucleophile" evidence="7">
    <location>
        <position position="331"/>
    </location>
</feature>
<dbReference type="EC" id="6.3.5.11" evidence="7"/>
<feature type="site" description="Increases nucleophilicity of active site Cys" evidence="7">
    <location>
        <position position="435"/>
    </location>
</feature>
<keyword evidence="6 7" id="KW-0315">Glutamine amidotransferase</keyword>
<evidence type="ECO:0000256" key="3">
    <source>
        <dbReference type="ARBA" id="ARBA00022741"/>
    </source>
</evidence>
<evidence type="ECO:0000313" key="10">
    <source>
        <dbReference type="EMBL" id="MBM6913061.1"/>
    </source>
</evidence>
<dbReference type="Pfam" id="PF07685">
    <property type="entry name" value="GATase_3"/>
    <property type="match status" value="1"/>
</dbReference>
<dbReference type="Gene3D" id="3.40.50.880">
    <property type="match status" value="1"/>
</dbReference>
<keyword evidence="7" id="KW-0169">Cobalamin biosynthesis</keyword>
<dbReference type="SUPFAM" id="SSF52540">
    <property type="entry name" value="P-loop containing nucleoside triphosphate hydrolases"/>
    <property type="match status" value="1"/>
</dbReference>
<comment type="caution">
    <text evidence="10">The sequence shown here is derived from an EMBL/GenBank/DDBJ whole genome shotgun (WGS) entry which is preliminary data.</text>
</comment>
<feature type="domain" description="CobQ/CobB/MinD/ParA nucleotide binding" evidence="8">
    <location>
        <begin position="10"/>
        <end position="193"/>
    </location>
</feature>
<comment type="cofactor">
    <cofactor evidence="1 7">
        <name>Mg(2+)</name>
        <dbReference type="ChEBI" id="CHEBI:18420"/>
    </cofactor>
</comment>
<keyword evidence="4 7" id="KW-0067">ATP-binding</keyword>
<dbReference type="Proteomes" id="UP000707138">
    <property type="component" value="Unassembled WGS sequence"/>
</dbReference>
<dbReference type="HAMAP" id="MF_00027">
    <property type="entry name" value="CobB_CbiA"/>
    <property type="match status" value="1"/>
</dbReference>
<dbReference type="NCBIfam" id="NF002204">
    <property type="entry name" value="PRK01077.1"/>
    <property type="match status" value="1"/>
</dbReference>
<evidence type="ECO:0000256" key="2">
    <source>
        <dbReference type="ARBA" id="ARBA00022598"/>
    </source>
</evidence>
<dbReference type="CDD" id="cd05388">
    <property type="entry name" value="CobB_N"/>
    <property type="match status" value="1"/>
</dbReference>
<comment type="catalytic activity">
    <reaction evidence="7">
        <text>cob(II)yrinate + 2 L-glutamine + 2 ATP + 2 H2O = cob(II)yrinate a,c diamide + 2 L-glutamate + 2 ADP + 2 phosphate + 2 H(+)</text>
        <dbReference type="Rhea" id="RHEA:26289"/>
        <dbReference type="ChEBI" id="CHEBI:15377"/>
        <dbReference type="ChEBI" id="CHEBI:15378"/>
        <dbReference type="ChEBI" id="CHEBI:29985"/>
        <dbReference type="ChEBI" id="CHEBI:30616"/>
        <dbReference type="ChEBI" id="CHEBI:43474"/>
        <dbReference type="ChEBI" id="CHEBI:58359"/>
        <dbReference type="ChEBI" id="CHEBI:58537"/>
        <dbReference type="ChEBI" id="CHEBI:58894"/>
        <dbReference type="ChEBI" id="CHEBI:456216"/>
        <dbReference type="EC" id="6.3.5.11"/>
    </reaction>
</comment>
<evidence type="ECO:0000259" key="9">
    <source>
        <dbReference type="Pfam" id="PF07685"/>
    </source>
</evidence>
<dbReference type="PANTHER" id="PTHR43873:SF1">
    <property type="entry name" value="COBYRINATE A,C-DIAMIDE SYNTHASE"/>
    <property type="match status" value="1"/>
</dbReference>
<evidence type="ECO:0000256" key="5">
    <source>
        <dbReference type="ARBA" id="ARBA00022842"/>
    </source>
</evidence>
<dbReference type="CDD" id="cd03130">
    <property type="entry name" value="GATase1_CobB"/>
    <property type="match status" value="1"/>
</dbReference>
<dbReference type="InterPro" id="IPR004484">
    <property type="entry name" value="CbiA/CobB_synth"/>
</dbReference>
<dbReference type="PROSITE" id="PS51274">
    <property type="entry name" value="GATASE_COBBQ"/>
    <property type="match status" value="1"/>
</dbReference>
<evidence type="ECO:0000256" key="1">
    <source>
        <dbReference type="ARBA" id="ARBA00001946"/>
    </source>
</evidence>
<keyword evidence="3 7" id="KW-0547">Nucleotide-binding</keyword>
<dbReference type="SUPFAM" id="SSF52317">
    <property type="entry name" value="Class I glutamine amidotransferase-like"/>
    <property type="match status" value="1"/>
</dbReference>
<dbReference type="RefSeq" id="WP_205088045.1">
    <property type="nucleotide sequence ID" value="NZ_JACJLA010000011.1"/>
</dbReference>
<comment type="miscellaneous">
    <text evidence="7">The a and c carboxylates of cobyrinate are activated for nucleophilic attack via formation of a phosphorylated intermediate by ATP. CbiA catalyzes first the amidation of the c-carboxylate, and then that of the a-carboxylate.</text>
</comment>
<comment type="domain">
    <text evidence="7">Comprises of two domains. The C-terminal domain contains the binding site for glutamine and catalyzes the hydrolysis of this substrate to glutamate and ammonia. The N-terminal domain is anticipated to bind ATP and cobyrinate and catalyzes the ultimate synthesis of the diamide product. The ammonia produced via the glutaminase domain is probably translocated to the adjacent domain via a molecular tunnel, where it reacts with an activated intermediate.</text>
</comment>
<keyword evidence="2 7" id="KW-0436">Ligase</keyword>
<evidence type="ECO:0000259" key="8">
    <source>
        <dbReference type="Pfam" id="PF01656"/>
    </source>
</evidence>
<dbReference type="Gene3D" id="3.40.50.300">
    <property type="entry name" value="P-loop containing nucleotide triphosphate hydrolases"/>
    <property type="match status" value="2"/>
</dbReference>
<keyword evidence="5 7" id="KW-0460">Magnesium</keyword>
<keyword evidence="11" id="KW-1185">Reference proteome</keyword>
<dbReference type="InterPro" id="IPR027417">
    <property type="entry name" value="P-loop_NTPase"/>
</dbReference>
<dbReference type="EMBL" id="JACJLA010000011">
    <property type="protein sequence ID" value="MBM6913061.1"/>
    <property type="molecule type" value="Genomic_DNA"/>
</dbReference>
<dbReference type="PANTHER" id="PTHR43873">
    <property type="entry name" value="COBYRINATE A,C-DIAMIDE SYNTHASE"/>
    <property type="match status" value="1"/>
</dbReference>
<comment type="pathway">
    <text evidence="7">Cofactor biosynthesis; adenosylcobalamin biosynthesis; cob(II)yrinate a,c-diamide from sirohydrochlorin (anaerobic route): step 10/10.</text>
</comment>
<evidence type="ECO:0000256" key="6">
    <source>
        <dbReference type="ARBA" id="ARBA00022962"/>
    </source>
</evidence>
<comment type="similarity">
    <text evidence="7">Belongs to the CobB/CbiA family.</text>
</comment>
<dbReference type="InterPro" id="IPR002586">
    <property type="entry name" value="CobQ/CobB/MinD/ParA_Nub-bd_dom"/>
</dbReference>
<evidence type="ECO:0000256" key="4">
    <source>
        <dbReference type="ARBA" id="ARBA00022840"/>
    </source>
</evidence>
<reference evidence="10 11" key="1">
    <citation type="journal article" date="2021" name="Sci. Rep.">
        <title>The distribution of antibiotic resistance genes in chicken gut microbiota commensals.</title>
        <authorList>
            <person name="Juricova H."/>
            <person name="Matiasovicova J."/>
            <person name="Kubasova T."/>
            <person name="Cejkova D."/>
            <person name="Rychlik I."/>
        </authorList>
    </citation>
    <scope>NUCLEOTIDE SEQUENCE [LARGE SCALE GENOMIC DNA]</scope>
    <source>
        <strain evidence="10 11">An537</strain>
    </source>
</reference>
<name>A0ABS2GFY9_9FIRM</name>
<evidence type="ECO:0000256" key="7">
    <source>
        <dbReference type="HAMAP-Rule" id="MF_00027"/>
    </source>
</evidence>
<dbReference type="InterPro" id="IPR011698">
    <property type="entry name" value="GATase_3"/>
</dbReference>
<evidence type="ECO:0000313" key="11">
    <source>
        <dbReference type="Proteomes" id="UP000707138"/>
    </source>
</evidence>
<organism evidence="10 11">
    <name type="scientific">Veillonella magna</name>
    <dbReference type="NCBI Taxonomy" id="464322"/>
    <lineage>
        <taxon>Bacteria</taxon>
        <taxon>Bacillati</taxon>
        <taxon>Bacillota</taxon>
        <taxon>Negativicutes</taxon>
        <taxon>Veillonellales</taxon>
        <taxon>Veillonellaceae</taxon>
        <taxon>Veillonella</taxon>
    </lineage>
</organism>
<sequence length="465" mass="50741">MSKEYKIPRIVVAGTNSGVGKTTIVAGLLAALRERGMKAQPFKVGPDYIDPGFHKAASGEECYNLDTWLVPQERMKPFFADMAKEADIAIIEGVMGLYDGGREGVSSTAQIAKELAAPVILVIDCKAMGESAAAIAKGFRDYDNEVHLAGVLLNRIGSDNHEHMIRSAMERLGIPVIGAIRRDDRMHSPERHLGLTPVTEVDPTEAITTIREAVKRMVDMDALESIACSAPGLVVAETLSEQKIKRRARIGVAYDEAFSFYYPASLKALEMAGATIVQFSPLTDTVLPEVDALFFGGGFPEMFLSQLERNEAMKEAIREAAAAGMPIYAECGGLMYMCHSVVDFNGNELPMVGLVPAVCRMQDKLQKVGYVTATALQDTLLAPQGLQLRGHEFHFSTMEPMTETFPWAFQFEGGRKPVNYSGGYAKNNILASYLHLNFAGSDEAAGRFVEAAAQWRRNVDTVTTK</sequence>
<dbReference type="InterPro" id="IPR029062">
    <property type="entry name" value="Class_I_gatase-like"/>
</dbReference>
<accession>A0ABS2GFY9</accession>
<protein>
    <recommendedName>
        <fullName evidence="7">Cobyrinate a,c-diamide synthase</fullName>
        <ecNumber evidence="7">6.3.5.11</ecNumber>
    </recommendedName>
    <alternativeName>
        <fullName evidence="7">Cobyrinic acid a,c-diamide synthetase</fullName>
    </alternativeName>
</protein>
<dbReference type="NCBIfam" id="TIGR00379">
    <property type="entry name" value="cobB"/>
    <property type="match status" value="1"/>
</dbReference>
<dbReference type="Pfam" id="PF01656">
    <property type="entry name" value="CbiA"/>
    <property type="match status" value="1"/>
</dbReference>